<sequence>PGHFLNVRHVPHLFSLSHAIPDWYYNTKGLRLICNLRHKYGSGLTRLHGSTGELILLCTRTHNLRPFDEFSTSEHHMFHLSITSSYPGKPSCSGAPSHRDITFITTTQPGLRGTHPLVVGYISNNPHLIVCRGVVGYTREHQYLYQIWIAPLYKKAASTTYPAARLWIDYIIAPFLNEAAFTRLVAFAPILKFNMPPHSVTDNRHHYRSVTPAAPLARRASQTAHSDATCSAESHQRHLPNSPTLSHTSWNYYQRLLLAASSRSASHTYQILQRASRLCAFQKSITTGHSFSSVLVLLSLSENDLYRPSGEGETTRGVKRERDVWAVGFRSERGVMPDWDRSCSVWMEWTIKLIEPAGLLVNVCIKWGMGRVCGAAGKLRVLVSGPISSRSLRLSEDKSRWWSRESDQLSQCRSQGGGLRSRGTPVGRSCCQENSCWRSGDLYDQHRTHSRLGRRPYHGYRCLGDRSVCNGGAVSVLHPHEAARQDENRSGLPLEHVRCCTLLKNIAIVGIHRTGPRLAMKSRSKSVGKFLTAAGSTHSRQGAVVGARCEVQTVSSLT</sequence>
<dbReference type="EMBL" id="DQ455689">
    <property type="protein sequence ID" value="ABE69192.1"/>
    <property type="molecule type" value="Genomic_DNA"/>
</dbReference>
<protein>
    <submittedName>
        <fullName evidence="1">Dissimilatory sulfite reductase</fullName>
    </submittedName>
</protein>
<dbReference type="SUPFAM" id="SSF55124">
    <property type="entry name" value="Nitrite/Sulfite reductase N-terminal domain-like"/>
    <property type="match status" value="1"/>
</dbReference>
<organism evidence="1">
    <name type="scientific">Desulfofundulus kuznetsovii</name>
    <dbReference type="NCBI Taxonomy" id="58135"/>
    <lineage>
        <taxon>Bacteria</taxon>
        <taxon>Bacillati</taxon>
        <taxon>Bacillota</taxon>
        <taxon>Clostridia</taxon>
        <taxon>Eubacteriales</taxon>
        <taxon>Peptococcaceae</taxon>
        <taxon>Desulfofundulus</taxon>
    </lineage>
</organism>
<evidence type="ECO:0000313" key="1">
    <source>
        <dbReference type="EMBL" id="ABE69192.1"/>
    </source>
</evidence>
<dbReference type="Gene3D" id="3.30.70.2500">
    <property type="match status" value="1"/>
</dbReference>
<dbReference type="InterPro" id="IPR036136">
    <property type="entry name" value="Nit/Sulf_reduc_fer-like_dom_sf"/>
</dbReference>
<reference evidence="1" key="1">
    <citation type="submission" date="2006-03" db="EMBL/GenBank/DDBJ databases">
        <title>Isolation and molecular characterization of sulfate reducing bacteria from a petroleum refinery.</title>
        <authorList>
            <person name="Anandkumar B."/>
            <person name="Radha V."/>
            <person name="Thirumalaikumar G."/>
            <person name="Ganeshbabu M."/>
            <person name="Akkiniveerapadran P."/>
            <person name="Dhanarajan S."/>
            <person name="Maruthamuthu S."/>
        </authorList>
    </citation>
    <scope>NUCLEOTIDE SEQUENCE</scope>
</reference>
<name>Q1PBJ2_9FIRM</name>
<accession>Q1PBJ2</accession>
<proteinExistence type="predicted"/>
<dbReference type="GO" id="GO:0016491">
    <property type="term" value="F:oxidoreductase activity"/>
    <property type="evidence" value="ECO:0007669"/>
    <property type="project" value="InterPro"/>
</dbReference>
<dbReference type="AlphaFoldDB" id="Q1PBJ2"/>
<feature type="non-terminal residue" evidence="1">
    <location>
        <position position="1"/>
    </location>
</feature>
<feature type="non-terminal residue" evidence="1">
    <location>
        <position position="558"/>
    </location>
</feature>